<dbReference type="Gene3D" id="1.10.357.10">
    <property type="entry name" value="Tetracycline Repressor, domain 2"/>
    <property type="match status" value="1"/>
</dbReference>
<dbReference type="SUPFAM" id="SSF46689">
    <property type="entry name" value="Homeodomain-like"/>
    <property type="match status" value="1"/>
</dbReference>
<dbReference type="InterPro" id="IPR023772">
    <property type="entry name" value="DNA-bd_HTH_TetR-type_CS"/>
</dbReference>
<evidence type="ECO:0000259" key="6">
    <source>
        <dbReference type="PROSITE" id="PS50977"/>
    </source>
</evidence>
<name>A0A5C6V7X1_9BURK</name>
<dbReference type="GO" id="GO:0003700">
    <property type="term" value="F:DNA-binding transcription factor activity"/>
    <property type="evidence" value="ECO:0007669"/>
    <property type="project" value="TreeGrafter"/>
</dbReference>
<dbReference type="AlphaFoldDB" id="A0A5C6V7X1"/>
<dbReference type="SUPFAM" id="SSF48498">
    <property type="entry name" value="Tetracyclin repressor-like, C-terminal domain"/>
    <property type="match status" value="1"/>
</dbReference>
<dbReference type="PRINTS" id="PR00455">
    <property type="entry name" value="HTHTETR"/>
</dbReference>
<feature type="domain" description="HTH tetR-type" evidence="6">
    <location>
        <begin position="9"/>
        <end position="69"/>
    </location>
</feature>
<evidence type="ECO:0000313" key="9">
    <source>
        <dbReference type="Proteomes" id="UP000321776"/>
    </source>
</evidence>
<dbReference type="RefSeq" id="WP_147238044.1">
    <property type="nucleotide sequence ID" value="NZ_JAZHFZ010000004.1"/>
</dbReference>
<gene>
    <name evidence="8" type="ORF">FRZ40_40570</name>
    <name evidence="7" type="ORF">V4C56_07055</name>
</gene>
<evidence type="ECO:0000313" key="7">
    <source>
        <dbReference type="EMBL" id="MEM5339393.1"/>
    </source>
</evidence>
<dbReference type="Pfam" id="PF08361">
    <property type="entry name" value="TetR_C_2"/>
    <property type="match status" value="1"/>
</dbReference>
<dbReference type="Proteomes" id="UP001481677">
    <property type="component" value="Unassembled WGS sequence"/>
</dbReference>
<comment type="caution">
    <text evidence="8">The sequence shown here is derived from an EMBL/GenBank/DDBJ whole genome shotgun (WGS) entry which is preliminary data.</text>
</comment>
<dbReference type="InterPro" id="IPR036271">
    <property type="entry name" value="Tet_transcr_reg_TetR-rel_C_sf"/>
</dbReference>
<organism evidence="8 9">
    <name type="scientific">Paraburkholderia azotifigens</name>
    <dbReference type="NCBI Taxonomy" id="2057004"/>
    <lineage>
        <taxon>Bacteria</taxon>
        <taxon>Pseudomonadati</taxon>
        <taxon>Pseudomonadota</taxon>
        <taxon>Betaproteobacteria</taxon>
        <taxon>Burkholderiales</taxon>
        <taxon>Burkholderiaceae</taxon>
        <taxon>Paraburkholderia</taxon>
    </lineage>
</organism>
<accession>A0A5C6V7X1</accession>
<dbReference type="PANTHER" id="PTHR30055">
    <property type="entry name" value="HTH-TYPE TRANSCRIPTIONAL REGULATOR RUTR"/>
    <property type="match status" value="1"/>
</dbReference>
<dbReference type="GO" id="GO:0000976">
    <property type="term" value="F:transcription cis-regulatory region binding"/>
    <property type="evidence" value="ECO:0007669"/>
    <property type="project" value="TreeGrafter"/>
</dbReference>
<keyword evidence="1" id="KW-0678">Repressor</keyword>
<dbReference type="PROSITE" id="PS50977">
    <property type="entry name" value="HTH_TETR_2"/>
    <property type="match status" value="1"/>
</dbReference>
<dbReference type="Pfam" id="PF00440">
    <property type="entry name" value="TetR_N"/>
    <property type="match status" value="1"/>
</dbReference>
<dbReference type="Proteomes" id="UP000321776">
    <property type="component" value="Unassembled WGS sequence"/>
</dbReference>
<evidence type="ECO:0000256" key="4">
    <source>
        <dbReference type="ARBA" id="ARBA00023163"/>
    </source>
</evidence>
<dbReference type="InterPro" id="IPR001647">
    <property type="entry name" value="HTH_TetR"/>
</dbReference>
<keyword evidence="10" id="KW-1185">Reference proteome</keyword>
<proteinExistence type="predicted"/>
<dbReference type="InterPro" id="IPR009057">
    <property type="entry name" value="Homeodomain-like_sf"/>
</dbReference>
<keyword evidence="2" id="KW-0805">Transcription regulation</keyword>
<keyword evidence="4" id="KW-0804">Transcription</keyword>
<feature type="DNA-binding region" description="H-T-H motif" evidence="5">
    <location>
        <begin position="32"/>
        <end position="51"/>
    </location>
</feature>
<sequence length="217" mass="23715">MGRTRQQALDTRAKIIEAAERVFFVRGFARASLEDIASEAGVTRGAVYGHFRNKEAVFQAIYECADMPLDPFVVQACEQDADPLQHLHAQLRQRLRDALHLRRARRLYSIALTKCEVTAETAAFYERVSMAALRAEAQIDAALRAASERGQLPPGVDTRAAAGFIHAALTGFLHKRLLMSAESRGDLEADQTLASALRCVGGDTVAQAVSAHGAQQR</sequence>
<dbReference type="EMBL" id="JAZHGA010000004">
    <property type="protein sequence ID" value="MEM5339393.1"/>
    <property type="molecule type" value="Genomic_DNA"/>
</dbReference>
<reference evidence="8" key="2">
    <citation type="submission" date="2019-08" db="EMBL/GenBank/DDBJ databases">
        <authorList>
            <person name="Im W.-T."/>
        </authorList>
    </citation>
    <scope>NUCLEOTIDE SEQUENCE</scope>
    <source>
        <strain evidence="8">NF 2-5-3</strain>
    </source>
</reference>
<keyword evidence="3 5" id="KW-0238">DNA-binding</keyword>
<protein>
    <submittedName>
        <fullName evidence="8">TetR family transcriptional regulator</fullName>
    </submittedName>
</protein>
<dbReference type="FunFam" id="1.10.10.60:FF:000141">
    <property type="entry name" value="TetR family transcriptional regulator"/>
    <property type="match status" value="1"/>
</dbReference>
<evidence type="ECO:0000256" key="5">
    <source>
        <dbReference type="PROSITE-ProRule" id="PRU00335"/>
    </source>
</evidence>
<dbReference type="InterPro" id="IPR050109">
    <property type="entry name" value="HTH-type_TetR-like_transc_reg"/>
</dbReference>
<dbReference type="PROSITE" id="PS01081">
    <property type="entry name" value="HTH_TETR_1"/>
    <property type="match status" value="1"/>
</dbReference>
<reference evidence="7 10" key="3">
    <citation type="submission" date="2024-01" db="EMBL/GenBank/DDBJ databases">
        <title>The diversity of rhizobia nodulating Mimosa spp. in eleven states of Brazil covering several biomes is determined by host plant, location, and edaphic factors.</title>
        <authorList>
            <person name="Rouws L."/>
            <person name="Barauna A."/>
            <person name="Beukes C."/>
            <person name="De Faria S.M."/>
            <person name="Gross E."/>
            <person name="Dos Reis Junior F.B."/>
            <person name="Simon M."/>
            <person name="Maluk M."/>
            <person name="Odee D.W."/>
            <person name="Kenicer G."/>
            <person name="Young J.P.W."/>
            <person name="Reis V.M."/>
            <person name="Zilli J."/>
            <person name="James E.K."/>
        </authorList>
    </citation>
    <scope>NUCLEOTIDE SEQUENCE [LARGE SCALE GENOMIC DNA]</scope>
    <source>
        <strain evidence="7 10">JPY530</strain>
    </source>
</reference>
<evidence type="ECO:0000256" key="3">
    <source>
        <dbReference type="ARBA" id="ARBA00023125"/>
    </source>
</evidence>
<dbReference type="EMBL" id="VOQS01000005">
    <property type="protein sequence ID" value="TXC80556.1"/>
    <property type="molecule type" value="Genomic_DNA"/>
</dbReference>
<evidence type="ECO:0000313" key="10">
    <source>
        <dbReference type="Proteomes" id="UP001481677"/>
    </source>
</evidence>
<reference evidence="8 9" key="1">
    <citation type="journal article" date="2018" name="Int. J. Syst. Evol. Microbiol.">
        <title>Paraburkholderia azotifigens sp. nov., a nitrogen-fixing bacterium isolated from paddy soil.</title>
        <authorList>
            <person name="Choi G.M."/>
            <person name="Im W.T."/>
        </authorList>
    </citation>
    <scope>NUCLEOTIDE SEQUENCE [LARGE SCALE GENOMIC DNA]</scope>
    <source>
        <strain evidence="8 9">NF 2-5-3</strain>
    </source>
</reference>
<dbReference type="PANTHER" id="PTHR30055:SF234">
    <property type="entry name" value="HTH-TYPE TRANSCRIPTIONAL REGULATOR BETI"/>
    <property type="match status" value="1"/>
</dbReference>
<dbReference type="InterPro" id="IPR013572">
    <property type="entry name" value="Tscrpt_reg_MAATS_C"/>
</dbReference>
<evidence type="ECO:0000256" key="2">
    <source>
        <dbReference type="ARBA" id="ARBA00023015"/>
    </source>
</evidence>
<evidence type="ECO:0000313" key="8">
    <source>
        <dbReference type="EMBL" id="TXC80556.1"/>
    </source>
</evidence>
<evidence type="ECO:0000256" key="1">
    <source>
        <dbReference type="ARBA" id="ARBA00022491"/>
    </source>
</evidence>